<sequence length="127" mass="14267">MRKGRIDYRMQRRATLGAVAAGRRSREDVCDAHPDLLRAGTHIGTPVAESCPVCDADELRHVHYVFDGRTPKSQGGRAVPRENLTRQQERYGDLDVYTVEVCVLCHWHHLVESFLLLARDPDSATSG</sequence>
<organism evidence="1 2">
    <name type="scientific">Egicoccus halophilus</name>
    <dbReference type="NCBI Taxonomy" id="1670830"/>
    <lineage>
        <taxon>Bacteria</taxon>
        <taxon>Bacillati</taxon>
        <taxon>Actinomycetota</taxon>
        <taxon>Nitriliruptoria</taxon>
        <taxon>Egicoccales</taxon>
        <taxon>Egicoccaceae</taxon>
        <taxon>Egicoccus</taxon>
    </lineage>
</organism>
<dbReference type="Pfam" id="PF17249">
    <property type="entry name" value="DUF5318"/>
    <property type="match status" value="1"/>
</dbReference>
<accession>A0A8J3EQS4</accession>
<reference evidence="1" key="1">
    <citation type="journal article" date="2014" name="Int. J. Syst. Evol. Microbiol.">
        <title>Complete genome sequence of Corynebacterium casei LMG S-19264T (=DSM 44701T), isolated from a smear-ripened cheese.</title>
        <authorList>
            <consortium name="US DOE Joint Genome Institute (JGI-PGF)"/>
            <person name="Walter F."/>
            <person name="Albersmeier A."/>
            <person name="Kalinowski J."/>
            <person name="Ruckert C."/>
        </authorList>
    </citation>
    <scope>NUCLEOTIDE SEQUENCE</scope>
    <source>
        <strain evidence="1">CGMCC 1.14988</strain>
    </source>
</reference>
<dbReference type="Proteomes" id="UP000650511">
    <property type="component" value="Unassembled WGS sequence"/>
</dbReference>
<evidence type="ECO:0000313" key="1">
    <source>
        <dbReference type="EMBL" id="GGI03215.1"/>
    </source>
</evidence>
<dbReference type="AlphaFoldDB" id="A0A8J3EQS4"/>
<name>A0A8J3EQS4_9ACTN</name>
<reference evidence="1" key="2">
    <citation type="submission" date="2020-09" db="EMBL/GenBank/DDBJ databases">
        <authorList>
            <person name="Sun Q."/>
            <person name="Zhou Y."/>
        </authorList>
    </citation>
    <scope>NUCLEOTIDE SEQUENCE</scope>
    <source>
        <strain evidence="1">CGMCC 1.14988</strain>
    </source>
</reference>
<evidence type="ECO:0000313" key="2">
    <source>
        <dbReference type="Proteomes" id="UP000650511"/>
    </source>
</evidence>
<dbReference type="InterPro" id="IPR035169">
    <property type="entry name" value="DUF5318"/>
</dbReference>
<keyword evidence="2" id="KW-1185">Reference proteome</keyword>
<dbReference type="EMBL" id="BMHA01000001">
    <property type="protein sequence ID" value="GGI03215.1"/>
    <property type="molecule type" value="Genomic_DNA"/>
</dbReference>
<gene>
    <name evidence="1" type="ORF">GCM10011354_03010</name>
</gene>
<protein>
    <recommendedName>
        <fullName evidence="3">DUF5318 domain-containing protein</fullName>
    </recommendedName>
</protein>
<evidence type="ECO:0008006" key="3">
    <source>
        <dbReference type="Google" id="ProtNLM"/>
    </source>
</evidence>
<dbReference type="OrthoDB" id="3531406at2"/>
<dbReference type="RefSeq" id="WP_130648332.1">
    <property type="nucleotide sequence ID" value="NZ_BMHA01000001.1"/>
</dbReference>
<proteinExistence type="predicted"/>
<comment type="caution">
    <text evidence="1">The sequence shown here is derived from an EMBL/GenBank/DDBJ whole genome shotgun (WGS) entry which is preliminary data.</text>
</comment>